<keyword evidence="2" id="KW-1185">Reference proteome</keyword>
<dbReference type="VEuPathDB" id="CryptoDB:Vbra_4762"/>
<protein>
    <submittedName>
        <fullName evidence="1">Uncharacterized protein</fullName>
    </submittedName>
</protein>
<sequence>MSPLVVVVVLSAILRGHDLRVRDPFLPSFLQPPPHSAVISFSPTAKTALRGTPQTSSNAEGKTPEYIASQELVDLIRMELSG</sequence>
<dbReference type="EMBL" id="CDMY01000144">
    <property type="protein sequence ID" value="CEL93182.1"/>
    <property type="molecule type" value="Genomic_DNA"/>
</dbReference>
<accession>A0A0G4ECX2</accession>
<organism evidence="1 2">
    <name type="scientific">Vitrella brassicaformis (strain CCMP3155)</name>
    <dbReference type="NCBI Taxonomy" id="1169540"/>
    <lineage>
        <taxon>Eukaryota</taxon>
        <taxon>Sar</taxon>
        <taxon>Alveolata</taxon>
        <taxon>Colpodellida</taxon>
        <taxon>Vitrellaceae</taxon>
        <taxon>Vitrella</taxon>
    </lineage>
</organism>
<evidence type="ECO:0000313" key="1">
    <source>
        <dbReference type="EMBL" id="CEL93182.1"/>
    </source>
</evidence>
<dbReference type="InParanoid" id="A0A0G4ECX2"/>
<proteinExistence type="predicted"/>
<evidence type="ECO:0000313" key="2">
    <source>
        <dbReference type="Proteomes" id="UP000041254"/>
    </source>
</evidence>
<reference evidence="1 2" key="1">
    <citation type="submission" date="2014-11" db="EMBL/GenBank/DDBJ databases">
        <authorList>
            <person name="Zhu J."/>
            <person name="Qi W."/>
            <person name="Song R."/>
        </authorList>
    </citation>
    <scope>NUCLEOTIDE SEQUENCE [LARGE SCALE GENOMIC DNA]</scope>
</reference>
<name>A0A0G4ECX2_VITBC</name>
<dbReference type="Proteomes" id="UP000041254">
    <property type="component" value="Unassembled WGS sequence"/>
</dbReference>
<dbReference type="AlphaFoldDB" id="A0A0G4ECX2"/>
<gene>
    <name evidence="1" type="ORF">Vbra_4762</name>
</gene>